<gene>
    <name evidence="3" type="ORF">HMPREF1866_00724</name>
</gene>
<protein>
    <recommendedName>
        <fullName evidence="5">Carbohydrate-binding domain-containing protein</fullName>
    </recommendedName>
</protein>
<feature type="compositionally biased region" description="Low complexity" evidence="1">
    <location>
        <begin position="553"/>
        <end position="566"/>
    </location>
</feature>
<evidence type="ECO:0000256" key="1">
    <source>
        <dbReference type="SAM" id="MobiDB-lite"/>
    </source>
</evidence>
<dbReference type="PROSITE" id="PS51257">
    <property type="entry name" value="PROKAR_LIPOPROTEIN"/>
    <property type="match status" value="1"/>
</dbReference>
<feature type="compositionally biased region" description="Basic and acidic residues" evidence="1">
    <location>
        <begin position="440"/>
        <end position="451"/>
    </location>
</feature>
<comment type="caution">
    <text evidence="3">The sequence shown here is derived from an EMBL/GenBank/DDBJ whole genome shotgun (WGS) entry which is preliminary data.</text>
</comment>
<keyword evidence="2" id="KW-0732">Signal</keyword>
<feature type="compositionally biased region" description="Basic and acidic residues" evidence="1">
    <location>
        <begin position="568"/>
        <end position="580"/>
    </location>
</feature>
<sequence length="602" mass="61495">MKKNINKKNKTIALSLAGMGLMLSLGACSNVGANAATLSANVSNQDTKGSTTNISVDNNTVSINGDGASSEGNVITVSKAGNYNFTGTLDEGQIIVDADGDVNFTFNNFSISYSKDAPIVAKKGNLNIVSADGTDNKVSDKRAANTEDENSSSDSSKDAYDAAVYGEADINLSGGGKLTVEGGYEDGIHSKSNLSVDSGNYSVTASHHGLNGKTTLVVKNGTFDVTTVEDAFHSKGDVTVENGEININAGDDAVHADNTLTVKDGKINVAASNEGLEGITVNIEGGDITVNSSDDGVNAAGDTEDGSQASYAINISGGNLKVVPGGDGIDSNGDLNISGGNIFIDGPSDGGNAPVDYDGTATITGGSILATGNSGMFEGLGGNGSTQSSIIYYLDSNVTPGSTIKLTDELGNEIFSSADQTQSYNAVLYSSDKLESGKKYEISVGDSKESVTLESGSNTVGNRQGGMGQPPQGGPQGGNNGDRQGQPPQMNGNDREQGGMGQPPQGGPQDGGNGDRQGQPPQMNGNGREQGGMGQPPQGGNFGGPQGVGNGDRQGQPPQGGQKPNQAHIDDIQNSKNKGDSKKKKNKQKNNKNTENKSGKEQ</sequence>
<accession>A0A133ZXA2</accession>
<feature type="region of interest" description="Disordered" evidence="1">
    <location>
        <begin position="440"/>
        <end position="602"/>
    </location>
</feature>
<feature type="chain" id="PRO_5039317176" description="Carbohydrate-binding domain-containing protein" evidence="2">
    <location>
        <begin position="30"/>
        <end position="602"/>
    </location>
</feature>
<proteinExistence type="predicted"/>
<feature type="compositionally biased region" description="Basic and acidic residues" evidence="1">
    <location>
        <begin position="134"/>
        <end position="145"/>
    </location>
</feature>
<feature type="region of interest" description="Disordered" evidence="1">
    <location>
        <begin position="131"/>
        <end position="158"/>
    </location>
</feature>
<dbReference type="PATRIC" id="fig|467210.3.peg.716"/>
<evidence type="ECO:0000256" key="2">
    <source>
        <dbReference type="SAM" id="SignalP"/>
    </source>
</evidence>
<evidence type="ECO:0000313" key="4">
    <source>
        <dbReference type="Proteomes" id="UP000070394"/>
    </source>
</evidence>
<keyword evidence="4" id="KW-1185">Reference proteome</keyword>
<dbReference type="AlphaFoldDB" id="A0A133ZXA2"/>
<reference evidence="4" key="1">
    <citation type="submission" date="2016-01" db="EMBL/GenBank/DDBJ databases">
        <authorList>
            <person name="Mitreva M."/>
            <person name="Pepin K.H."/>
            <person name="Mihindukulasuriya K.A."/>
            <person name="Fulton R."/>
            <person name="Fronick C."/>
            <person name="O'Laughlin M."/>
            <person name="Miner T."/>
            <person name="Herter B."/>
            <person name="Rosa B.A."/>
            <person name="Cordes M."/>
            <person name="Tomlinson C."/>
            <person name="Wollam A."/>
            <person name="Palsikar V.B."/>
            <person name="Mardis E.R."/>
            <person name="Wilson R.K."/>
        </authorList>
    </citation>
    <scope>NUCLEOTIDE SEQUENCE [LARGE SCALE GENOMIC DNA]</scope>
    <source>
        <strain evidence="4">DNF00896</strain>
    </source>
</reference>
<evidence type="ECO:0000313" key="3">
    <source>
        <dbReference type="EMBL" id="KXB60068.1"/>
    </source>
</evidence>
<dbReference type="OrthoDB" id="9812829at2"/>
<name>A0A133ZXA2_9FIRM</name>
<dbReference type="RefSeq" id="WP_060930643.1">
    <property type="nucleotide sequence ID" value="NZ_KQ959780.1"/>
</dbReference>
<feature type="compositionally biased region" description="Gly residues" evidence="1">
    <location>
        <begin position="540"/>
        <end position="552"/>
    </location>
</feature>
<feature type="signal peptide" evidence="2">
    <location>
        <begin position="1"/>
        <end position="29"/>
    </location>
</feature>
<dbReference type="InterPro" id="IPR025584">
    <property type="entry name" value="Cthe_2159"/>
</dbReference>
<feature type="compositionally biased region" description="Basic and acidic residues" evidence="1">
    <location>
        <begin position="592"/>
        <end position="602"/>
    </location>
</feature>
<dbReference type="Pfam" id="PF14262">
    <property type="entry name" value="Cthe_2159"/>
    <property type="match status" value="1"/>
</dbReference>
<evidence type="ECO:0008006" key="5">
    <source>
        <dbReference type="Google" id="ProtNLM"/>
    </source>
</evidence>
<feature type="compositionally biased region" description="Basic residues" evidence="1">
    <location>
        <begin position="581"/>
        <end position="590"/>
    </location>
</feature>
<dbReference type="STRING" id="467210.HMPREF1866_00724"/>
<dbReference type="EMBL" id="LSDA01000019">
    <property type="protein sequence ID" value="KXB60068.1"/>
    <property type="molecule type" value="Genomic_DNA"/>
</dbReference>
<organism evidence="3 4">
    <name type="scientific">Lachnoanaerobaculum saburreum</name>
    <dbReference type="NCBI Taxonomy" id="467210"/>
    <lineage>
        <taxon>Bacteria</taxon>
        <taxon>Bacillati</taxon>
        <taxon>Bacillota</taxon>
        <taxon>Clostridia</taxon>
        <taxon>Lachnospirales</taxon>
        <taxon>Lachnospiraceae</taxon>
        <taxon>Lachnoanaerobaculum</taxon>
    </lineage>
</organism>
<dbReference type="Proteomes" id="UP000070394">
    <property type="component" value="Unassembled WGS sequence"/>
</dbReference>